<keyword evidence="3" id="KW-1185">Reference proteome</keyword>
<dbReference type="SUPFAM" id="SSF56300">
    <property type="entry name" value="Metallo-dependent phosphatases"/>
    <property type="match status" value="1"/>
</dbReference>
<dbReference type="Gene3D" id="3.60.21.10">
    <property type="match status" value="1"/>
</dbReference>
<reference evidence="3" key="1">
    <citation type="journal article" date="2022" name="Microbiol. Resour. Announc.">
        <title>Draft Genome Sequence of a Methanogenic Archaeon from West Spitsbergen Permafrost.</title>
        <authorList>
            <person name="Trubitsyn V."/>
            <person name="Rivkina E."/>
            <person name="Shcherbakova V."/>
        </authorList>
    </citation>
    <scope>NUCLEOTIDE SEQUENCE [LARGE SCALE GENOMIC DNA]</scope>
    <source>
        <strain evidence="3">VT</strain>
    </source>
</reference>
<feature type="domain" description="Calcineurin-like phosphoesterase" evidence="1">
    <location>
        <begin position="71"/>
        <end position="235"/>
    </location>
</feature>
<dbReference type="AlphaFoldDB" id="A0A8T5UW54"/>
<evidence type="ECO:0000259" key="1">
    <source>
        <dbReference type="Pfam" id="PF00149"/>
    </source>
</evidence>
<dbReference type="InterPro" id="IPR029052">
    <property type="entry name" value="Metallo-depent_PP-like"/>
</dbReference>
<dbReference type="PANTHER" id="PTHR43143:SF1">
    <property type="entry name" value="SERINE_THREONINE-PROTEIN PHOSPHATASE CPPED1"/>
    <property type="match status" value="1"/>
</dbReference>
<protein>
    <submittedName>
        <fullName evidence="2">Metallophosphoesterase</fullName>
    </submittedName>
</protein>
<dbReference type="Proteomes" id="UP000825933">
    <property type="component" value="Unassembled WGS sequence"/>
</dbReference>
<evidence type="ECO:0000313" key="3">
    <source>
        <dbReference type="Proteomes" id="UP000825933"/>
    </source>
</evidence>
<organism evidence="2 3">
    <name type="scientific">Methanobacterium spitsbergense</name>
    <dbReference type="NCBI Taxonomy" id="2874285"/>
    <lineage>
        <taxon>Archaea</taxon>
        <taxon>Methanobacteriati</taxon>
        <taxon>Methanobacteriota</taxon>
        <taxon>Methanomada group</taxon>
        <taxon>Methanobacteria</taxon>
        <taxon>Methanobacteriales</taxon>
        <taxon>Methanobacteriaceae</taxon>
        <taxon>Methanobacterium</taxon>
    </lineage>
</organism>
<dbReference type="Pfam" id="PF00149">
    <property type="entry name" value="Metallophos"/>
    <property type="match status" value="1"/>
</dbReference>
<dbReference type="PANTHER" id="PTHR43143">
    <property type="entry name" value="METALLOPHOSPHOESTERASE, CALCINEURIN SUPERFAMILY"/>
    <property type="match status" value="1"/>
</dbReference>
<comment type="caution">
    <text evidence="2">The sequence shown here is derived from an EMBL/GenBank/DDBJ whole genome shotgun (WGS) entry which is preliminary data.</text>
</comment>
<name>A0A8T5UW54_9EURY</name>
<dbReference type="GO" id="GO:0016787">
    <property type="term" value="F:hydrolase activity"/>
    <property type="evidence" value="ECO:0007669"/>
    <property type="project" value="InterPro"/>
</dbReference>
<gene>
    <name evidence="2" type="ORF">K8N75_10660</name>
</gene>
<proteinExistence type="predicted"/>
<evidence type="ECO:0000313" key="2">
    <source>
        <dbReference type="EMBL" id="MBZ2166497.1"/>
    </source>
</evidence>
<dbReference type="RefSeq" id="WP_223792048.1">
    <property type="nucleotide sequence ID" value="NZ_JAIOUQ010000013.1"/>
</dbReference>
<accession>A0A8T5UW54</accession>
<dbReference type="EMBL" id="JAIOUQ010000013">
    <property type="protein sequence ID" value="MBZ2166497.1"/>
    <property type="molecule type" value="Genomic_DNA"/>
</dbReference>
<sequence>MKYSKSILIIAAIVIILASTVYLYNGFLKEVYPPQNWNQKQIELFSHTMNNFSFTFSGDERDDNGNFSKMITNINSNYPNISFNINGGDLKSSPSELQNFKNEYLNPSKNAHFIKPILFVIGNHEIINDPTESKFQNIFGSPTYYNFTENNAYFIVVDNANGKQLNSTQLSWLKNQLNLSQNYKYRFVFMHIPLFSPQGEESGMKNNGTGGANDLNSLFDAENVTMLFTSHVHNYYTGIWGKTPYIISGGAGAPPENGHPPNHHYIVVNVSNQNVTYTYVPY</sequence>
<dbReference type="InterPro" id="IPR051918">
    <property type="entry name" value="STPP_CPPED1"/>
</dbReference>
<dbReference type="InterPro" id="IPR004843">
    <property type="entry name" value="Calcineurin-like_PHP"/>
</dbReference>